<protein>
    <submittedName>
        <fullName evidence="4">Uncharacterized protein LOC120262112</fullName>
    </submittedName>
</protein>
<feature type="domain" description="Neprosin PEP catalytic" evidence="2">
    <location>
        <begin position="55"/>
        <end position="310"/>
    </location>
</feature>
<keyword evidence="3" id="KW-1185">Reference proteome</keyword>
<evidence type="ECO:0000313" key="4">
    <source>
        <dbReference type="RefSeq" id="XP_039126107.1"/>
    </source>
</evidence>
<organism evidence="3 4">
    <name type="scientific">Dioscorea cayennensis subsp. rotundata</name>
    <name type="common">White Guinea yam</name>
    <name type="synonym">Dioscorea rotundata</name>
    <dbReference type="NCBI Taxonomy" id="55577"/>
    <lineage>
        <taxon>Eukaryota</taxon>
        <taxon>Viridiplantae</taxon>
        <taxon>Streptophyta</taxon>
        <taxon>Embryophyta</taxon>
        <taxon>Tracheophyta</taxon>
        <taxon>Spermatophyta</taxon>
        <taxon>Magnoliopsida</taxon>
        <taxon>Liliopsida</taxon>
        <taxon>Dioscoreales</taxon>
        <taxon>Dioscoreaceae</taxon>
        <taxon>Dioscorea</taxon>
    </lineage>
</organism>
<dbReference type="PROSITE" id="PS52045">
    <property type="entry name" value="NEPROSIN_PEP_CD"/>
    <property type="match status" value="1"/>
</dbReference>
<feature type="transmembrane region" description="Helical" evidence="1">
    <location>
        <begin position="6"/>
        <end position="25"/>
    </location>
</feature>
<evidence type="ECO:0000259" key="2">
    <source>
        <dbReference type="PROSITE" id="PS52045"/>
    </source>
</evidence>
<accession>A0AB40BFI6</accession>
<evidence type="ECO:0000313" key="3">
    <source>
        <dbReference type="Proteomes" id="UP001515500"/>
    </source>
</evidence>
<dbReference type="RefSeq" id="XP_039126107.1">
    <property type="nucleotide sequence ID" value="XM_039270173.1"/>
</dbReference>
<dbReference type="PANTHER" id="PTHR31589:SF223">
    <property type="entry name" value="PROTEIN, PUTATIVE (DUF239)-RELATED"/>
    <property type="match status" value="1"/>
</dbReference>
<dbReference type="GeneID" id="120262112"/>
<dbReference type="Pfam" id="PF03080">
    <property type="entry name" value="Neprosin"/>
    <property type="match status" value="1"/>
</dbReference>
<dbReference type="Gene3D" id="3.90.1320.10">
    <property type="entry name" value="Outer-capsid protein sigma 3, large lobe"/>
    <property type="match status" value="1"/>
</dbReference>
<keyword evidence="1" id="KW-1133">Transmembrane helix</keyword>
<gene>
    <name evidence="4" type="primary">LOC120262112</name>
</gene>
<proteinExistence type="predicted"/>
<dbReference type="AlphaFoldDB" id="A0AB40BFI6"/>
<dbReference type="PANTHER" id="PTHR31589">
    <property type="entry name" value="PROTEIN, PUTATIVE (DUF239)-RELATED-RELATED"/>
    <property type="match status" value="1"/>
</dbReference>
<dbReference type="InterPro" id="IPR004314">
    <property type="entry name" value="Neprosin"/>
</dbReference>
<name>A0AB40BFI6_DIOCR</name>
<reference evidence="3" key="1">
    <citation type="submission" date="2025-05" db="UniProtKB">
        <authorList>
            <consortium name="RefSeq"/>
        </authorList>
    </citation>
    <scope>NUCLEOTIDE SEQUENCE [LARGE SCALE GENOMIC DNA]</scope>
</reference>
<keyword evidence="1" id="KW-0472">Membrane</keyword>
<dbReference type="InterPro" id="IPR053168">
    <property type="entry name" value="Glutamic_endopeptidase"/>
</dbReference>
<reference evidence="4" key="2">
    <citation type="submission" date="2025-08" db="UniProtKB">
        <authorList>
            <consortium name="RefSeq"/>
        </authorList>
    </citation>
    <scope>IDENTIFICATION</scope>
</reference>
<keyword evidence="1" id="KW-0812">Transmembrane</keyword>
<sequence>MECKLWFVVMIIGLSLIVFDNEVLATMPKRQMMKQSLLWNERFINQNSISENDEVDDSIDHWAIYKAPSGNGQKRYGAMATVSVYEIPEIKVSQFSSACIWIVNGDDGPKENLNIITTGWTVYPDLYNDTRPHLFTDWTRDGYQTGCYNTQCSGFVLANKSKIVPGSPIDQVSVYGGPQYNITLKIYKESTSGNWWLYYGSSGHHDELNAVGYWPSSLFTTLVDNASQMHFGGMVSYHKDEHGPPMGSGHYPDEGEGKAAAFYRIQAVDKIGNVYDFEDDLNAAEDKRECYRVSEFRDESFFYGGPAHCIN</sequence>
<dbReference type="Proteomes" id="UP001515500">
    <property type="component" value="Chromosome 1"/>
</dbReference>
<evidence type="ECO:0000256" key="1">
    <source>
        <dbReference type="SAM" id="Phobius"/>
    </source>
</evidence>